<dbReference type="Proteomes" id="UP000824890">
    <property type="component" value="Unassembled WGS sequence"/>
</dbReference>
<dbReference type="EMBL" id="JAGKQM010000017">
    <property type="protein sequence ID" value="KAH0867136.1"/>
    <property type="molecule type" value="Genomic_DNA"/>
</dbReference>
<protein>
    <submittedName>
        <fullName evidence="2">Uncharacterized protein</fullName>
    </submittedName>
</protein>
<keyword evidence="3" id="KW-1185">Reference proteome</keyword>
<accession>A0ABQ7YG51</accession>
<evidence type="ECO:0000313" key="2">
    <source>
        <dbReference type="EMBL" id="KAH0867136.1"/>
    </source>
</evidence>
<comment type="caution">
    <text evidence="2">The sequence shown here is derived from an EMBL/GenBank/DDBJ whole genome shotgun (WGS) entry which is preliminary data.</text>
</comment>
<feature type="compositionally biased region" description="Basic residues" evidence="1">
    <location>
        <begin position="17"/>
        <end position="30"/>
    </location>
</feature>
<feature type="region of interest" description="Disordered" evidence="1">
    <location>
        <begin position="1"/>
        <end position="30"/>
    </location>
</feature>
<evidence type="ECO:0000256" key="1">
    <source>
        <dbReference type="SAM" id="MobiDB-lite"/>
    </source>
</evidence>
<sequence length="114" mass="12660">MTWKWRIGKDHNVGPSKRSKGGYHRRARSGRASRNACIKGDATAHTQFAFLEALWLDELCGGVYGSGPRNSKRENLGEAKNQEDEEAVMHFKEGLRAGFLAAFSILDAPLVLML</sequence>
<name>A0ABQ7YG51_BRANA</name>
<gene>
    <name evidence="2" type="ORF">HID58_074158</name>
</gene>
<reference evidence="2 3" key="1">
    <citation type="submission" date="2021-05" db="EMBL/GenBank/DDBJ databases">
        <title>Genome Assembly of Synthetic Allotetraploid Brassica napus Reveals Homoeologous Exchanges between Subgenomes.</title>
        <authorList>
            <person name="Davis J.T."/>
        </authorList>
    </citation>
    <scope>NUCLEOTIDE SEQUENCE [LARGE SCALE GENOMIC DNA]</scope>
    <source>
        <strain evidence="3">cv. Da-Ae</strain>
        <tissue evidence="2">Seedling</tissue>
    </source>
</reference>
<evidence type="ECO:0000313" key="3">
    <source>
        <dbReference type="Proteomes" id="UP000824890"/>
    </source>
</evidence>
<organism evidence="2 3">
    <name type="scientific">Brassica napus</name>
    <name type="common">Rape</name>
    <dbReference type="NCBI Taxonomy" id="3708"/>
    <lineage>
        <taxon>Eukaryota</taxon>
        <taxon>Viridiplantae</taxon>
        <taxon>Streptophyta</taxon>
        <taxon>Embryophyta</taxon>
        <taxon>Tracheophyta</taxon>
        <taxon>Spermatophyta</taxon>
        <taxon>Magnoliopsida</taxon>
        <taxon>eudicotyledons</taxon>
        <taxon>Gunneridae</taxon>
        <taxon>Pentapetalae</taxon>
        <taxon>rosids</taxon>
        <taxon>malvids</taxon>
        <taxon>Brassicales</taxon>
        <taxon>Brassicaceae</taxon>
        <taxon>Brassiceae</taxon>
        <taxon>Brassica</taxon>
    </lineage>
</organism>
<proteinExistence type="predicted"/>